<dbReference type="PANTHER" id="PTHR32502">
    <property type="entry name" value="N-ACETYLGALACTOSAMINE PERMEASE II COMPONENT-RELATED"/>
    <property type="match status" value="1"/>
</dbReference>
<organism evidence="10 11">
    <name type="scientific">Faecalibacterium prausnitzii</name>
    <dbReference type="NCBI Taxonomy" id="853"/>
    <lineage>
        <taxon>Bacteria</taxon>
        <taxon>Bacillati</taxon>
        <taxon>Bacillota</taxon>
        <taxon>Clostridia</taxon>
        <taxon>Eubacteriales</taxon>
        <taxon>Oscillospiraceae</taxon>
        <taxon>Faecalibacterium</taxon>
    </lineage>
</organism>
<proteinExistence type="predicted"/>
<dbReference type="PROSITE" id="PS51106">
    <property type="entry name" value="PTS_EIIC_TYPE_4"/>
    <property type="match status" value="1"/>
</dbReference>
<dbReference type="PANTHER" id="PTHR32502:SF8">
    <property type="entry name" value="N-ACETYLGALACTOSAMINE PERMEASE IIC COMPONENT 1"/>
    <property type="match status" value="1"/>
</dbReference>
<keyword evidence="6 9" id="KW-0812">Transmembrane</keyword>
<evidence type="ECO:0000256" key="3">
    <source>
        <dbReference type="ARBA" id="ARBA00022475"/>
    </source>
</evidence>
<feature type="transmembrane region" description="Helical" evidence="9">
    <location>
        <begin position="209"/>
        <end position="242"/>
    </location>
</feature>
<keyword evidence="2" id="KW-0813">Transport</keyword>
<accession>A0A3E2V4P4</accession>
<evidence type="ECO:0000256" key="7">
    <source>
        <dbReference type="ARBA" id="ARBA00022989"/>
    </source>
</evidence>
<keyword evidence="5" id="KW-0598">Phosphotransferase system</keyword>
<keyword evidence="3" id="KW-1003">Cell membrane</keyword>
<keyword evidence="4 10" id="KW-0762">Sugar transport</keyword>
<evidence type="ECO:0000313" key="10">
    <source>
        <dbReference type="EMBL" id="RGC05502.1"/>
    </source>
</evidence>
<dbReference type="GO" id="GO:0005886">
    <property type="term" value="C:plasma membrane"/>
    <property type="evidence" value="ECO:0007669"/>
    <property type="project" value="UniProtKB-SubCell"/>
</dbReference>
<evidence type="ECO:0000256" key="1">
    <source>
        <dbReference type="ARBA" id="ARBA00004651"/>
    </source>
</evidence>
<keyword evidence="8 9" id="KW-0472">Membrane</keyword>
<evidence type="ECO:0000256" key="5">
    <source>
        <dbReference type="ARBA" id="ARBA00022683"/>
    </source>
</evidence>
<dbReference type="Proteomes" id="UP000261079">
    <property type="component" value="Unassembled WGS sequence"/>
</dbReference>
<evidence type="ECO:0000313" key="11">
    <source>
        <dbReference type="Proteomes" id="UP000261079"/>
    </source>
</evidence>
<feature type="transmembrane region" description="Helical" evidence="9">
    <location>
        <begin position="100"/>
        <end position="120"/>
    </location>
</feature>
<evidence type="ECO:0000256" key="4">
    <source>
        <dbReference type="ARBA" id="ARBA00022597"/>
    </source>
</evidence>
<dbReference type="EMBL" id="QVEZ01000004">
    <property type="protein sequence ID" value="RGC05502.1"/>
    <property type="molecule type" value="Genomic_DNA"/>
</dbReference>
<evidence type="ECO:0000256" key="9">
    <source>
        <dbReference type="SAM" id="Phobius"/>
    </source>
</evidence>
<keyword evidence="7 9" id="KW-1133">Transmembrane helix</keyword>
<dbReference type="InterPro" id="IPR004700">
    <property type="entry name" value="PTS_IIC_man"/>
</dbReference>
<dbReference type="AlphaFoldDB" id="A0A3E2V4P4"/>
<evidence type="ECO:0000256" key="8">
    <source>
        <dbReference type="ARBA" id="ARBA00023136"/>
    </source>
</evidence>
<comment type="caution">
    <text evidence="10">The sequence shown here is derived from an EMBL/GenBank/DDBJ whole genome shotgun (WGS) entry which is preliminary data.</text>
</comment>
<dbReference type="InterPro" id="IPR050303">
    <property type="entry name" value="GatZ_KbaZ_carbometab"/>
</dbReference>
<comment type="subcellular location">
    <subcellularLocation>
        <location evidence="1">Cell membrane</location>
        <topology evidence="1">Multi-pass membrane protein</topology>
    </subcellularLocation>
</comment>
<protein>
    <submittedName>
        <fullName evidence="10">PTS sugar transporter subunit IIC</fullName>
    </submittedName>
</protein>
<dbReference type="Pfam" id="PF03609">
    <property type="entry name" value="EII-Sor"/>
    <property type="match status" value="1"/>
</dbReference>
<dbReference type="RefSeq" id="WP_117535616.1">
    <property type="nucleotide sequence ID" value="NZ_QVEZ01000004.1"/>
</dbReference>
<evidence type="ECO:0000256" key="2">
    <source>
        <dbReference type="ARBA" id="ARBA00022448"/>
    </source>
</evidence>
<dbReference type="GO" id="GO:0009401">
    <property type="term" value="P:phosphoenolpyruvate-dependent sugar phosphotransferase system"/>
    <property type="evidence" value="ECO:0007669"/>
    <property type="project" value="UniProtKB-KW"/>
</dbReference>
<name>A0A3E2V4P4_9FIRM</name>
<reference evidence="10 11" key="1">
    <citation type="submission" date="2018-08" db="EMBL/GenBank/DDBJ databases">
        <title>A genome reference for cultivated species of the human gut microbiota.</title>
        <authorList>
            <person name="Zou Y."/>
            <person name="Xue W."/>
            <person name="Luo G."/>
        </authorList>
    </citation>
    <scope>NUCLEOTIDE SEQUENCE [LARGE SCALE GENOMIC DNA]</scope>
    <source>
        <strain evidence="10 11">AM42-11AC</strain>
    </source>
</reference>
<feature type="transmembrane region" description="Helical" evidence="9">
    <location>
        <begin position="140"/>
        <end position="165"/>
    </location>
</feature>
<gene>
    <name evidence="10" type="ORF">DW905_07685</name>
</gene>
<evidence type="ECO:0000256" key="6">
    <source>
        <dbReference type="ARBA" id="ARBA00022692"/>
    </source>
</evidence>
<sequence length="272" mass="27958">MSITAAIICAVVYAVINWLDPYTLSWQCLNRPIVVAPLVGLLLGDFQTGIIMGASLEAIFMGISAVGGSVPSDCLSGSIIAVAYAIVVGGDGAMETGLALSLTIGTVMSTINTMLMPLWAGLAPYWERLASECKPNKFRAISMVVNFIACLPGAAIIFLGVAFGIEGLQAGLAACPAWVMTGLAVAGTMMTAVGFGILLSMIWSTDIAVFYFVGFICAKSLGLSSLGIAVIGAAIALTLFFIDKRIIDAKNAVAAAPAAGAAAPANSEEDFF</sequence>